<dbReference type="EMBL" id="CABVQH010000018">
    <property type="protein sequence ID" value="VWD05931.1"/>
    <property type="molecule type" value="Genomic_DNA"/>
</dbReference>
<dbReference type="Proteomes" id="UP000494260">
    <property type="component" value="Unassembled WGS sequence"/>
</dbReference>
<evidence type="ECO:0000313" key="1">
    <source>
        <dbReference type="EMBL" id="VWD05931.1"/>
    </source>
</evidence>
<gene>
    <name evidence="1" type="ORF">BLA18109_04891</name>
</gene>
<dbReference type="Pfam" id="PF15588">
    <property type="entry name" value="Imm10"/>
    <property type="match status" value="1"/>
</dbReference>
<dbReference type="RefSeq" id="WP_174952889.1">
    <property type="nucleotide sequence ID" value="NZ_CABVQH010000018.1"/>
</dbReference>
<organism evidence="1 2">
    <name type="scientific">Burkholderia lata (strain ATCC 17760 / DSM 23089 / LMG 22485 / NCIMB 9086 / R18194 / 383)</name>
    <dbReference type="NCBI Taxonomy" id="482957"/>
    <lineage>
        <taxon>Bacteria</taxon>
        <taxon>Pseudomonadati</taxon>
        <taxon>Pseudomonadota</taxon>
        <taxon>Betaproteobacteria</taxon>
        <taxon>Burkholderiales</taxon>
        <taxon>Burkholderiaceae</taxon>
        <taxon>Burkholderia</taxon>
        <taxon>Burkholderia cepacia complex</taxon>
    </lineage>
</organism>
<protein>
    <recommendedName>
        <fullName evidence="3">Immunity protein 10 of polymorphic toxin system</fullName>
    </recommendedName>
</protein>
<accession>A0A6P2X8D0</accession>
<evidence type="ECO:0008006" key="3">
    <source>
        <dbReference type="Google" id="ProtNLM"/>
    </source>
</evidence>
<reference evidence="1 2" key="1">
    <citation type="submission" date="2019-09" db="EMBL/GenBank/DDBJ databases">
        <authorList>
            <person name="Depoorter E."/>
        </authorList>
    </citation>
    <scope>NUCLEOTIDE SEQUENCE [LARGE SCALE GENOMIC DNA]</scope>
    <source>
        <strain evidence="1">R-18109</strain>
    </source>
</reference>
<dbReference type="AlphaFoldDB" id="A0A6P2X8D0"/>
<name>A0A6P2X8D0_BURL3</name>
<proteinExistence type="predicted"/>
<evidence type="ECO:0000313" key="2">
    <source>
        <dbReference type="Proteomes" id="UP000494260"/>
    </source>
</evidence>
<dbReference type="InterPro" id="IPR028962">
    <property type="entry name" value="Imm10"/>
</dbReference>
<sequence>MDFRFFANIVTYTFEEGIHIVGLADHDPPSSYVILQRGTEDDEQDEALGLDTYYMEVGEDGVAGYGGVASVSLQREMLNIELSRDVAWPEGLALVTIVVRATDRLEHLKQGLTAIFASQAITLRLD</sequence>